<feature type="transmembrane region" description="Helical" evidence="9">
    <location>
        <begin position="1000"/>
        <end position="1024"/>
    </location>
</feature>
<dbReference type="NCBIfam" id="TIGR01129">
    <property type="entry name" value="secD"/>
    <property type="match status" value="1"/>
</dbReference>
<feature type="transmembrane region" description="Helical" evidence="9">
    <location>
        <begin position="924"/>
        <end position="945"/>
    </location>
</feature>
<comment type="similarity">
    <text evidence="9">Belongs to the SecD/SecF family. SecD subfamily.</text>
</comment>
<dbReference type="InterPro" id="IPR005665">
    <property type="entry name" value="SecF_bac"/>
</dbReference>
<evidence type="ECO:0000259" key="11">
    <source>
        <dbReference type="Pfam" id="PF02355"/>
    </source>
</evidence>
<name>W0EVZ2_9BACT</name>
<feature type="transmembrane region" description="Helical" evidence="9">
    <location>
        <begin position="7"/>
        <end position="28"/>
    </location>
</feature>
<dbReference type="InterPro" id="IPR022645">
    <property type="entry name" value="SecD/SecF_bac"/>
</dbReference>
<dbReference type="Gene3D" id="3.30.1360.200">
    <property type="match status" value="1"/>
</dbReference>
<feature type="domain" description="Protein export membrane protein SecD/SecF C-terminal" evidence="11">
    <location>
        <begin position="844"/>
        <end position="1027"/>
    </location>
</feature>
<dbReference type="eggNOG" id="COG0341">
    <property type="taxonomic scope" value="Bacteria"/>
</dbReference>
<keyword evidence="4 9" id="KW-0812">Transmembrane</keyword>
<dbReference type="NCBIfam" id="TIGR00916">
    <property type="entry name" value="2A0604s01"/>
    <property type="match status" value="2"/>
</dbReference>
<dbReference type="AlphaFoldDB" id="W0EVZ2"/>
<comment type="subcellular location">
    <subcellularLocation>
        <location evidence="1 9">Cell membrane</location>
        <topology evidence="1 9">Multi-pass membrane protein</topology>
    </subcellularLocation>
</comment>
<protein>
    <recommendedName>
        <fullName evidence="9 10">Multifunctional fusion protein</fullName>
    </recommendedName>
    <domain>
        <recommendedName>
            <fullName evidence="9">Protein translocase subunit SecD</fullName>
        </recommendedName>
    </domain>
    <domain>
        <recommendedName>
            <fullName evidence="10">Protein-export membrane protein SecF</fullName>
        </recommendedName>
    </domain>
</protein>
<keyword evidence="15" id="KW-1185">Reference proteome</keyword>
<dbReference type="InterPro" id="IPR005791">
    <property type="entry name" value="SecD"/>
</dbReference>
<dbReference type="GO" id="GO:0005886">
    <property type="term" value="C:plasma membrane"/>
    <property type="evidence" value="ECO:0007669"/>
    <property type="project" value="UniProtKB-SubCell"/>
</dbReference>
<feature type="transmembrane region" description="Helical" evidence="9">
    <location>
        <begin position="604"/>
        <end position="626"/>
    </location>
</feature>
<dbReference type="GO" id="GO:0006605">
    <property type="term" value="P:protein targeting"/>
    <property type="evidence" value="ECO:0007669"/>
    <property type="project" value="UniProtKB-UniRule"/>
</dbReference>
<feature type="transmembrane region" description="Helical" evidence="9">
    <location>
        <begin position="733"/>
        <end position="753"/>
    </location>
</feature>
<dbReference type="Pfam" id="PF22599">
    <property type="entry name" value="SecDF_P1_head"/>
    <property type="match status" value="1"/>
</dbReference>
<evidence type="ECO:0000256" key="1">
    <source>
        <dbReference type="ARBA" id="ARBA00004651"/>
    </source>
</evidence>
<feature type="domain" description="SecDF P1 head subdomain" evidence="13">
    <location>
        <begin position="433"/>
        <end position="530"/>
    </location>
</feature>
<keyword evidence="5 9" id="KW-0653">Protein transport</keyword>
<dbReference type="Pfam" id="PF07549">
    <property type="entry name" value="Sec_GG"/>
    <property type="match status" value="1"/>
</dbReference>
<keyword evidence="2 9" id="KW-0813">Transport</keyword>
<dbReference type="Gene3D" id="3.30.70.3220">
    <property type="match status" value="1"/>
</dbReference>
<feature type="transmembrane region" description="Helical" evidence="9">
    <location>
        <begin position="647"/>
        <end position="669"/>
    </location>
</feature>
<organism evidence="14 15">
    <name type="scientific">Niabella soli DSM 19437</name>
    <dbReference type="NCBI Taxonomy" id="929713"/>
    <lineage>
        <taxon>Bacteria</taxon>
        <taxon>Pseudomonadati</taxon>
        <taxon>Bacteroidota</taxon>
        <taxon>Chitinophagia</taxon>
        <taxon>Chitinophagales</taxon>
        <taxon>Chitinophagaceae</taxon>
        <taxon>Niabella</taxon>
    </lineage>
</organism>
<evidence type="ECO:0000256" key="3">
    <source>
        <dbReference type="ARBA" id="ARBA00022475"/>
    </source>
</evidence>
<dbReference type="STRING" id="929713.NIASO_06985"/>
<dbReference type="KEGG" id="nso:NIASO_06985"/>
<feature type="transmembrane region" description="Helical" evidence="9">
    <location>
        <begin position="681"/>
        <end position="699"/>
    </location>
</feature>
<feature type="transmembrane region" description="Helical" evidence="9">
    <location>
        <begin position="976"/>
        <end position="994"/>
    </location>
</feature>
<comment type="subunit">
    <text evidence="9">Forms a complex with SecF. Part of the essential Sec protein translocation apparatus which comprises SecA, SecYEG and auxiliary proteins SecDF. Other proteins may also be involved.</text>
</comment>
<dbReference type="HAMAP" id="MF_01463_B">
    <property type="entry name" value="SecD_B"/>
    <property type="match status" value="1"/>
</dbReference>
<comment type="caution">
    <text evidence="9">Lacks conserved residue(s) required for the propagation of feature annotation.</text>
</comment>
<dbReference type="GO" id="GO:0065002">
    <property type="term" value="P:intracellular protein transmembrane transport"/>
    <property type="evidence" value="ECO:0007669"/>
    <property type="project" value="UniProtKB-UniRule"/>
</dbReference>
<evidence type="ECO:0000256" key="6">
    <source>
        <dbReference type="ARBA" id="ARBA00022989"/>
    </source>
</evidence>
<dbReference type="PRINTS" id="PR01755">
    <property type="entry name" value="SECFTRNLCASE"/>
</dbReference>
<dbReference type="InterPro" id="IPR022813">
    <property type="entry name" value="SecD/SecF_arch_bac"/>
</dbReference>
<feature type="domain" description="Protein export membrane protein SecD/SecF C-terminal" evidence="11">
    <location>
        <begin position="532"/>
        <end position="701"/>
    </location>
</feature>
<dbReference type="RefSeq" id="WP_008585070.1">
    <property type="nucleotide sequence ID" value="NZ_CP007035.1"/>
</dbReference>
<dbReference type="Pfam" id="PF21760">
    <property type="entry name" value="SecD_1st"/>
    <property type="match status" value="1"/>
</dbReference>
<keyword evidence="6 9" id="KW-1133">Transmembrane helix</keyword>
<dbReference type="PANTHER" id="PTHR30081:SF1">
    <property type="entry name" value="PROTEIN TRANSLOCASE SUBUNIT SECD"/>
    <property type="match status" value="1"/>
</dbReference>
<evidence type="ECO:0000256" key="8">
    <source>
        <dbReference type="ARBA" id="ARBA00023136"/>
    </source>
</evidence>
<feature type="domain" description="Protein translocase subunit SecDF P1" evidence="12">
    <location>
        <begin position="210"/>
        <end position="266"/>
    </location>
</feature>
<keyword evidence="7 9" id="KW-0811">Translocation</keyword>
<sequence length="1047" mass="115842">MQLKGLVRFFTILLIIYSLYQLSFTWFVRNHEKKLETIANRYVNTNYATAAQKYPSNKDSQEVYQEKLNHIYNDRLTRLKDSTKDETITYGITGAISYQKAKEEELNLGLDLQGGMNVTLEVEMSGLLKTLANNSNDPNFLKALENADKRRANSNANFINLFVEEFKKLSPSTPLAAVFATANHESIKVTDSDDKVVRFLQEQARAAFDNTAKLITTRIDKFGVAQPSINPDPVKQIINVELPGVQDKERVRKNLQASANLQFWEVYNISELWPNLQKADELFFAQNSGKAATDSTAKTDSAATQHAGADSAKALASDTSKKLEDQLKQLATADKNANKPAAATTNQEAEAKKHLWGWLLPAMDQQGRLADMGLIGQVNIKDTAAVREILESAALKAQFPSEVAWMYGIPERVGTGNKKSNMVALYAIKTYGKDKAKLEGEHVTNAGYDFDQTGKTNVSLEMDALGSRIWADMTRANIKKHIAIVVDNQVYSAPVVNDAIEGGRSSISGNFTQEEAKDLANILKIGKLPAPAKIVSDETVGPTLGQAAIKGGLMSFTLSFIVIFILMLIYYNTSGWIANIALILNLLFTVGVLAGLGATLTAPGIAGLVLTIGMAVDSNVIIYERIKEELTKGKGYITAINEGYSRSLAPVLDGHVTTLITAFILYYFGLGPVKGFATTQILGLLLSLFCGILVSRWVTDWFTNKNHHLKYFTSLSRSIFKHSAFKFIEFRKVAYAISVVILLLSVGTIFHGFDYGVEFDGGRSYRVDFGKKVNVEQLRDDLKKTFDNENPSIKTVGDESALDITTSYLIKDPNSQRADSIVVQKLYNGLKAYLPAGTSFAQFDNQYKLSSKIVLPTISDDLKKGAVRATILALIAIFLYIFLRFRDWRYSLGTIFSLLHDALVVLIVFSYFRDHVPFPLEIDQHFIAAILTVIGFSMNDTVVVFDRIREDGRLYPGLDQKQLVNKAINDTLSRTIMTSLTVFITVLILFIFGGEAVRGFAFAMLIGVVTGVYSSIFVAAPVLVDLKGGLKRNKHKAVTAKVRPEHN</sequence>
<dbReference type="InterPro" id="IPR054384">
    <property type="entry name" value="SecDF_P1_head"/>
</dbReference>
<dbReference type="HOGENOM" id="CLU_007894_3_0_10"/>
<dbReference type="HAMAP" id="MF_01464_B">
    <property type="entry name" value="SecF_B"/>
    <property type="match status" value="1"/>
</dbReference>
<dbReference type="EMBL" id="CP007035">
    <property type="protein sequence ID" value="AHF14972.1"/>
    <property type="molecule type" value="Genomic_DNA"/>
</dbReference>
<dbReference type="Pfam" id="PF02355">
    <property type="entry name" value="SecD_SecF_C"/>
    <property type="match status" value="2"/>
</dbReference>
<evidence type="ECO:0000256" key="4">
    <source>
        <dbReference type="ARBA" id="ARBA00022692"/>
    </source>
</evidence>
<dbReference type="FunFam" id="1.20.1640.10:FF:000004">
    <property type="entry name" value="Protein translocase subunit SecD"/>
    <property type="match status" value="1"/>
</dbReference>
<feature type="transmembrane region" description="Helical" evidence="9">
    <location>
        <begin position="576"/>
        <end position="598"/>
    </location>
</feature>
<feature type="transmembrane region" description="Helical" evidence="9">
    <location>
        <begin position="865"/>
        <end position="883"/>
    </location>
</feature>
<dbReference type="InterPro" id="IPR022646">
    <property type="entry name" value="SecD/SecF_CS"/>
</dbReference>
<dbReference type="PANTHER" id="PTHR30081">
    <property type="entry name" value="PROTEIN-EXPORT MEMBRANE PROTEIN SEC"/>
    <property type="match status" value="1"/>
</dbReference>
<evidence type="ECO:0000256" key="9">
    <source>
        <dbReference type="HAMAP-Rule" id="MF_01463"/>
    </source>
</evidence>
<feature type="transmembrane region" description="Helical" evidence="9">
    <location>
        <begin position="890"/>
        <end position="912"/>
    </location>
</feature>
<evidence type="ECO:0000259" key="12">
    <source>
        <dbReference type="Pfam" id="PF21760"/>
    </source>
</evidence>
<dbReference type="NCBIfam" id="TIGR00966">
    <property type="entry name" value="transloc_SecF"/>
    <property type="match status" value="1"/>
</dbReference>
<dbReference type="OrthoDB" id="9805019at2"/>
<dbReference type="Proteomes" id="UP000003586">
    <property type="component" value="Chromosome"/>
</dbReference>
<evidence type="ECO:0000256" key="10">
    <source>
        <dbReference type="HAMAP-Rule" id="MF_01464"/>
    </source>
</evidence>
<evidence type="ECO:0000259" key="13">
    <source>
        <dbReference type="Pfam" id="PF22599"/>
    </source>
</evidence>
<evidence type="ECO:0000256" key="7">
    <source>
        <dbReference type="ARBA" id="ARBA00023010"/>
    </source>
</evidence>
<dbReference type="GO" id="GO:0015450">
    <property type="term" value="F:protein-transporting ATPase activity"/>
    <property type="evidence" value="ECO:0007669"/>
    <property type="project" value="InterPro"/>
</dbReference>
<gene>
    <name evidence="9" type="primary">secD</name>
    <name evidence="10" type="synonym">secF</name>
    <name evidence="14" type="ORF">NIASO_06985</name>
</gene>
<comment type="subunit">
    <text evidence="10">Forms a complex with SecD. Part of the essential Sec protein translocation apparatus which comprises SecA, SecYEG and auxiliary proteins SecDF. Other proteins may also be involved.</text>
</comment>
<evidence type="ECO:0000256" key="2">
    <source>
        <dbReference type="ARBA" id="ARBA00022448"/>
    </source>
</evidence>
<comment type="function">
    <text evidence="9">Part of the Sec protein translocase complex. Interacts with the SecYEG preprotein conducting channel. SecDF uses the proton motive force (PMF) to complete protein translocation after the ATP-dependent function of SecA.</text>
</comment>
<dbReference type="eggNOG" id="COG0342">
    <property type="taxonomic scope" value="Bacteria"/>
</dbReference>
<reference evidence="14 15" key="1">
    <citation type="submission" date="2013-12" db="EMBL/GenBank/DDBJ databases">
        <authorList>
            <consortium name="DOE Joint Genome Institute"/>
            <person name="Eisen J."/>
            <person name="Huntemann M."/>
            <person name="Han J."/>
            <person name="Chen A."/>
            <person name="Kyrpides N."/>
            <person name="Mavromatis K."/>
            <person name="Markowitz V."/>
            <person name="Palaniappan K."/>
            <person name="Ivanova N."/>
            <person name="Schaumberg A."/>
            <person name="Pati A."/>
            <person name="Liolios K."/>
            <person name="Nordberg H.P."/>
            <person name="Cantor M.N."/>
            <person name="Hua S.X."/>
            <person name="Woyke T."/>
        </authorList>
    </citation>
    <scope>NUCLEOTIDE SEQUENCE [LARGE SCALE GENOMIC DNA]</scope>
    <source>
        <strain evidence="15">DSM 19437</strain>
    </source>
</reference>
<dbReference type="InterPro" id="IPR048631">
    <property type="entry name" value="SecD_1st"/>
</dbReference>
<dbReference type="GO" id="GO:0043952">
    <property type="term" value="P:protein transport by the Sec complex"/>
    <property type="evidence" value="ECO:0007669"/>
    <property type="project" value="UniProtKB-UniRule"/>
</dbReference>
<dbReference type="InterPro" id="IPR048634">
    <property type="entry name" value="SecD_SecF_C"/>
</dbReference>
<accession>W0EVZ2</accession>
<evidence type="ECO:0000256" key="5">
    <source>
        <dbReference type="ARBA" id="ARBA00022927"/>
    </source>
</evidence>
<evidence type="ECO:0000313" key="14">
    <source>
        <dbReference type="EMBL" id="AHF14972.1"/>
    </source>
</evidence>
<dbReference type="NCBIfam" id="NF009585">
    <property type="entry name" value="PRK13024.1-5"/>
    <property type="match status" value="1"/>
</dbReference>
<feature type="transmembrane region" description="Helical" evidence="9">
    <location>
        <begin position="552"/>
        <end position="571"/>
    </location>
</feature>
<dbReference type="Gene3D" id="1.20.1640.10">
    <property type="entry name" value="Multidrug efflux transporter AcrB transmembrane domain"/>
    <property type="match status" value="2"/>
</dbReference>
<proteinExistence type="inferred from homology"/>
<keyword evidence="8 9" id="KW-0472">Membrane</keyword>
<dbReference type="InterPro" id="IPR055344">
    <property type="entry name" value="SecD_SecF_C_bact"/>
</dbReference>
<evidence type="ECO:0000313" key="15">
    <source>
        <dbReference type="Proteomes" id="UP000003586"/>
    </source>
</evidence>
<dbReference type="SUPFAM" id="SSF82866">
    <property type="entry name" value="Multidrug efflux transporter AcrB transmembrane domain"/>
    <property type="match status" value="2"/>
</dbReference>
<comment type="similarity">
    <text evidence="10">Belongs to the SecD/SecF family. SecF subfamily.</text>
</comment>
<keyword evidence="3 9" id="KW-1003">Cell membrane</keyword>